<keyword evidence="2" id="KW-1185">Reference proteome</keyword>
<dbReference type="OrthoDB" id="7063538at2"/>
<name>L0DW90_THIND</name>
<accession>L0DW90</accession>
<reference evidence="1" key="1">
    <citation type="submission" date="2015-12" db="EMBL/GenBank/DDBJ databases">
        <authorList>
            <person name="Tikhonova T.V."/>
            <person name="Pavlov A.R."/>
            <person name="Beletsky A.V."/>
            <person name="Mardanov A.V."/>
            <person name="Sorokin D.Y."/>
            <person name="Ravin N.V."/>
            <person name="Popov V.O."/>
        </authorList>
    </citation>
    <scope>NUCLEOTIDE SEQUENCE</scope>
    <source>
        <strain evidence="1">DSM 14787</strain>
    </source>
</reference>
<dbReference type="STRING" id="1255043.TVNIR_1627"/>
<dbReference type="RefSeq" id="WP_015258421.1">
    <property type="nucleotide sequence ID" value="NC_019902.2"/>
</dbReference>
<dbReference type="AlphaFoldDB" id="L0DW90"/>
<dbReference type="PATRIC" id="fig|1255043.3.peg.1646"/>
<dbReference type="HOGENOM" id="CLU_2811114_0_0_6"/>
<organism evidence="1 2">
    <name type="scientific">Thioalkalivibrio nitratireducens (strain DSM 14787 / UNIQEM 213 / ALEN2)</name>
    <dbReference type="NCBI Taxonomy" id="1255043"/>
    <lineage>
        <taxon>Bacteria</taxon>
        <taxon>Pseudomonadati</taxon>
        <taxon>Pseudomonadota</taxon>
        <taxon>Gammaproteobacteria</taxon>
        <taxon>Chromatiales</taxon>
        <taxon>Ectothiorhodospiraceae</taxon>
        <taxon>Thioalkalivibrio</taxon>
    </lineage>
</organism>
<dbReference type="KEGG" id="tni:TVNIR_1627"/>
<sequence length="67" mass="7385">MKLEYELIEDGFDDTTHIRTMTEQALVPGKGWLIRTTLYTPHHITASVVFVPATGGVGEGLFEPISP</sequence>
<gene>
    <name evidence="1" type="ordered locus">TVNIR_1627</name>
</gene>
<protein>
    <submittedName>
        <fullName evidence="1">Uncharacterized protein</fullName>
    </submittedName>
</protein>
<dbReference type="Proteomes" id="UP000010809">
    <property type="component" value="Chromosome"/>
</dbReference>
<dbReference type="EMBL" id="CP003989">
    <property type="protein sequence ID" value="AGA33293.1"/>
    <property type="molecule type" value="Genomic_DNA"/>
</dbReference>
<evidence type="ECO:0000313" key="2">
    <source>
        <dbReference type="Proteomes" id="UP000010809"/>
    </source>
</evidence>
<proteinExistence type="predicted"/>
<evidence type="ECO:0000313" key="1">
    <source>
        <dbReference type="EMBL" id="AGA33293.1"/>
    </source>
</evidence>